<feature type="region of interest" description="Disordered" evidence="6">
    <location>
        <begin position="1"/>
        <end position="33"/>
    </location>
</feature>
<keyword evidence="3" id="KW-0489">Methyltransferase</keyword>
<dbReference type="Proteomes" id="UP000078348">
    <property type="component" value="Unassembled WGS sequence"/>
</dbReference>
<dbReference type="Gene3D" id="3.40.50.150">
    <property type="entry name" value="Vaccinia Virus protein VP39"/>
    <property type="match status" value="1"/>
</dbReference>
<proteinExistence type="inferred from homology"/>
<dbReference type="SMART" id="SM01296">
    <property type="entry name" value="N2227"/>
    <property type="match status" value="1"/>
</dbReference>
<comment type="similarity">
    <text evidence="1">Belongs to the carnosine N-methyltransferase family.</text>
</comment>
<dbReference type="OrthoDB" id="978at2759"/>
<evidence type="ECO:0000313" key="7">
    <source>
        <dbReference type="EMBL" id="OAO17321.1"/>
    </source>
</evidence>
<keyword evidence="5" id="KW-0949">S-adenosyl-L-methionine</keyword>
<dbReference type="Pfam" id="PF07942">
    <property type="entry name" value="CARME"/>
    <property type="match status" value="1"/>
</dbReference>
<keyword evidence="4" id="KW-0808">Transferase</keyword>
<dbReference type="EMBL" id="LXWW01000035">
    <property type="protein sequence ID" value="OAO17321.1"/>
    <property type="molecule type" value="Genomic_DNA"/>
</dbReference>
<organism evidence="7 8">
    <name type="scientific">Blastocystis sp. subtype 1 (strain ATCC 50177 / NandII)</name>
    <dbReference type="NCBI Taxonomy" id="478820"/>
    <lineage>
        <taxon>Eukaryota</taxon>
        <taxon>Sar</taxon>
        <taxon>Stramenopiles</taxon>
        <taxon>Bigyra</taxon>
        <taxon>Opalozoa</taxon>
        <taxon>Opalinata</taxon>
        <taxon>Blastocystidae</taxon>
        <taxon>Blastocystis</taxon>
    </lineage>
</organism>
<evidence type="ECO:0000313" key="8">
    <source>
        <dbReference type="Proteomes" id="UP000078348"/>
    </source>
</evidence>
<dbReference type="STRING" id="478820.A0A196SM15"/>
<dbReference type="EC" id="2.1.1.22" evidence="2"/>
<evidence type="ECO:0000256" key="4">
    <source>
        <dbReference type="ARBA" id="ARBA00022679"/>
    </source>
</evidence>
<dbReference type="SUPFAM" id="SSF53335">
    <property type="entry name" value="S-adenosyl-L-methionine-dependent methyltransferases"/>
    <property type="match status" value="1"/>
</dbReference>
<dbReference type="InterPro" id="IPR012901">
    <property type="entry name" value="CARME"/>
</dbReference>
<evidence type="ECO:0000256" key="1">
    <source>
        <dbReference type="ARBA" id="ARBA00010086"/>
    </source>
</evidence>
<protein>
    <recommendedName>
        <fullName evidence="2">carnosine N-methyltransferase</fullName>
        <ecNumber evidence="2">2.1.1.22</ecNumber>
    </recommendedName>
</protein>
<comment type="caution">
    <text evidence="7">The sequence shown here is derived from an EMBL/GenBank/DDBJ whole genome shotgun (WGS) entry which is preliminary data.</text>
</comment>
<dbReference type="AlphaFoldDB" id="A0A196SM15"/>
<dbReference type="PANTHER" id="PTHR12303:SF6">
    <property type="entry name" value="CARNOSINE N-METHYLTRANSFERASE"/>
    <property type="match status" value="1"/>
</dbReference>
<feature type="compositionally biased region" description="Basic and acidic residues" evidence="6">
    <location>
        <begin position="23"/>
        <end position="33"/>
    </location>
</feature>
<evidence type="ECO:0000256" key="2">
    <source>
        <dbReference type="ARBA" id="ARBA00012003"/>
    </source>
</evidence>
<evidence type="ECO:0000256" key="6">
    <source>
        <dbReference type="SAM" id="MobiDB-lite"/>
    </source>
</evidence>
<keyword evidence="8" id="KW-1185">Reference proteome</keyword>
<dbReference type="GO" id="GO:0030735">
    <property type="term" value="F:carnosine N-methyltransferase activity"/>
    <property type="evidence" value="ECO:0007669"/>
    <property type="project" value="UniProtKB-EC"/>
</dbReference>
<evidence type="ECO:0000256" key="5">
    <source>
        <dbReference type="ARBA" id="ARBA00022691"/>
    </source>
</evidence>
<dbReference type="PANTHER" id="PTHR12303">
    <property type="entry name" value="CARNOSINE N-METHYLTRANSFERASE"/>
    <property type="match status" value="1"/>
</dbReference>
<dbReference type="InterPro" id="IPR029063">
    <property type="entry name" value="SAM-dependent_MTases_sf"/>
</dbReference>
<gene>
    <name evidence="7" type="ORF">AV274_0947</name>
</gene>
<evidence type="ECO:0000256" key="3">
    <source>
        <dbReference type="ARBA" id="ARBA00022603"/>
    </source>
</evidence>
<feature type="compositionally biased region" description="Basic residues" evidence="6">
    <location>
        <begin position="1"/>
        <end position="10"/>
    </location>
</feature>
<sequence>MGKKSSRKNPHCPAPTTGEEYDGSEKRTEEDIRNDEKEMEHFRDIQYSFLDYAPYMSLEYNRRQHAYDILPEKYKKYLPPEVWNAKQEDFKKCIMTNARFLVNVVKTKNYYTDLFGVPTKKRDHLTAAYQMSKVKSTLHQLIRDWSDEGREERELCYTPLLEALEKYVPIVREPDGTITPEHHRRVLVPGTGLSRLLMEVVERGYGGQGNEFSYQMLLVSNYMLNHVFEEKSITLYPWTDGTNNIFATGDNNRPILIPDVVPCNKVPEGSDFSMCAGEFVDSYSEQESEWDCVLTCFFVDTAPVVFEYVELIYKILKPGGYWINLGPLLYHWQCSEDVCAEEMDERYGKSIELSYEELKKAMVQCGFEVEEERRICTPYTDNILSMMTTLFRGVMFVAKKP</sequence>
<name>A0A196SM15_BLAHN</name>
<accession>A0A196SM15</accession>
<reference evidence="7 8" key="1">
    <citation type="submission" date="2016-05" db="EMBL/GenBank/DDBJ databases">
        <title>Nuclear genome of Blastocystis sp. subtype 1 NandII.</title>
        <authorList>
            <person name="Gentekaki E."/>
            <person name="Curtis B."/>
            <person name="Stairs C."/>
            <person name="Eme L."/>
            <person name="Herman E."/>
            <person name="Klimes V."/>
            <person name="Arias M.C."/>
            <person name="Elias M."/>
            <person name="Hilliou F."/>
            <person name="Klute M."/>
            <person name="Malik S.-B."/>
            <person name="Pightling A."/>
            <person name="Rachubinski R."/>
            <person name="Salas D."/>
            <person name="Schlacht A."/>
            <person name="Suga H."/>
            <person name="Archibald J."/>
            <person name="Ball S.G."/>
            <person name="Clark G."/>
            <person name="Dacks J."/>
            <person name="Van Der Giezen M."/>
            <person name="Tsaousis A."/>
            <person name="Roger A."/>
        </authorList>
    </citation>
    <scope>NUCLEOTIDE SEQUENCE [LARGE SCALE GENOMIC DNA]</scope>
    <source>
        <strain evidence="8">ATCC 50177 / NandII</strain>
    </source>
</reference>
<dbReference type="GO" id="GO:0032259">
    <property type="term" value="P:methylation"/>
    <property type="evidence" value="ECO:0007669"/>
    <property type="project" value="UniProtKB-KW"/>
</dbReference>